<keyword evidence="3" id="KW-0645">Protease</keyword>
<dbReference type="GO" id="GO:0008237">
    <property type="term" value="F:metallopeptidase activity"/>
    <property type="evidence" value="ECO:0007669"/>
    <property type="project" value="UniProtKB-KW"/>
</dbReference>
<keyword evidence="1" id="KW-1133">Transmembrane helix</keyword>
<dbReference type="GO" id="GO:0006508">
    <property type="term" value="P:proteolysis"/>
    <property type="evidence" value="ECO:0007669"/>
    <property type="project" value="UniProtKB-KW"/>
</dbReference>
<protein>
    <submittedName>
        <fullName evidence="3">CPBP family intramembrane metalloprotease</fullName>
    </submittedName>
</protein>
<feature type="domain" description="CAAX prenyl protease 2/Lysostaphin resistance protein A-like" evidence="2">
    <location>
        <begin position="134"/>
        <end position="223"/>
    </location>
</feature>
<feature type="transmembrane region" description="Helical" evidence="1">
    <location>
        <begin position="152"/>
        <end position="178"/>
    </location>
</feature>
<accession>A0A538T3S6</accession>
<evidence type="ECO:0000313" key="4">
    <source>
        <dbReference type="Proteomes" id="UP000316852"/>
    </source>
</evidence>
<organism evidence="3 4">
    <name type="scientific">Eiseniibacteriota bacterium</name>
    <dbReference type="NCBI Taxonomy" id="2212470"/>
    <lineage>
        <taxon>Bacteria</taxon>
        <taxon>Candidatus Eiseniibacteriota</taxon>
    </lineage>
</organism>
<dbReference type="AlphaFoldDB" id="A0A538T3S6"/>
<name>A0A538T3S6_UNCEI</name>
<comment type="caution">
    <text evidence="3">The sequence shown here is derived from an EMBL/GenBank/DDBJ whole genome shotgun (WGS) entry which is preliminary data.</text>
</comment>
<keyword evidence="1" id="KW-0472">Membrane</keyword>
<gene>
    <name evidence="3" type="ORF">E6K76_08400</name>
</gene>
<keyword evidence="3" id="KW-0482">Metalloprotease</keyword>
<reference evidence="3 4" key="1">
    <citation type="journal article" date="2019" name="Nat. Microbiol.">
        <title>Mediterranean grassland soil C-N compound turnover is dependent on rainfall and depth, and is mediated by genomically divergent microorganisms.</title>
        <authorList>
            <person name="Diamond S."/>
            <person name="Andeer P.F."/>
            <person name="Li Z."/>
            <person name="Crits-Christoph A."/>
            <person name="Burstein D."/>
            <person name="Anantharaman K."/>
            <person name="Lane K.R."/>
            <person name="Thomas B.C."/>
            <person name="Pan C."/>
            <person name="Northen T.R."/>
            <person name="Banfield J.F."/>
        </authorList>
    </citation>
    <scope>NUCLEOTIDE SEQUENCE [LARGE SCALE GENOMIC DNA]</scope>
    <source>
        <strain evidence="3">WS_6</strain>
    </source>
</reference>
<dbReference type="Proteomes" id="UP000316852">
    <property type="component" value="Unassembled WGS sequence"/>
</dbReference>
<dbReference type="Pfam" id="PF02517">
    <property type="entry name" value="Rce1-like"/>
    <property type="match status" value="1"/>
</dbReference>
<feature type="transmembrane region" description="Helical" evidence="1">
    <location>
        <begin position="86"/>
        <end position="105"/>
    </location>
</feature>
<dbReference type="GO" id="GO:0080120">
    <property type="term" value="P:CAAX-box protein maturation"/>
    <property type="evidence" value="ECO:0007669"/>
    <property type="project" value="UniProtKB-ARBA"/>
</dbReference>
<keyword evidence="3" id="KW-0378">Hydrolase</keyword>
<dbReference type="EMBL" id="VBOW01000038">
    <property type="protein sequence ID" value="TMQ58273.1"/>
    <property type="molecule type" value="Genomic_DNA"/>
</dbReference>
<feature type="transmembrane region" description="Helical" evidence="1">
    <location>
        <begin position="47"/>
        <end position="66"/>
    </location>
</feature>
<proteinExistence type="predicted"/>
<dbReference type="InterPro" id="IPR003675">
    <property type="entry name" value="Rce1/LyrA-like_dom"/>
</dbReference>
<evidence type="ECO:0000256" key="1">
    <source>
        <dbReference type="SAM" id="Phobius"/>
    </source>
</evidence>
<evidence type="ECO:0000313" key="3">
    <source>
        <dbReference type="EMBL" id="TMQ58273.1"/>
    </source>
</evidence>
<feature type="transmembrane region" description="Helical" evidence="1">
    <location>
        <begin position="6"/>
        <end position="27"/>
    </location>
</feature>
<evidence type="ECO:0000259" key="2">
    <source>
        <dbReference type="Pfam" id="PF02517"/>
    </source>
</evidence>
<keyword evidence="1" id="KW-0812">Transmembrane</keyword>
<feature type="transmembrane region" description="Helical" evidence="1">
    <location>
        <begin position="126"/>
        <end position="146"/>
    </location>
</feature>
<dbReference type="GO" id="GO:0004175">
    <property type="term" value="F:endopeptidase activity"/>
    <property type="evidence" value="ECO:0007669"/>
    <property type="project" value="UniProtKB-ARBA"/>
</dbReference>
<feature type="transmembrane region" description="Helical" evidence="1">
    <location>
        <begin position="190"/>
        <end position="207"/>
    </location>
</feature>
<sequence length="258" mass="26666">MGPLLHAWDAWLLCLVLAGVVPFHGLLAYGRLKSGPDPIPTQAKLRLYATIVVMEWALVALTLAVLGHHGLTLGDLGQRIANPRLTLLATLLGLLGLGAITALNVRQIRGAPPEELKRAVGRARKFVPVGPAEVAAFTFVALTAGICEEILYRGWLVSFLGAAFGSIWTGLIVAAFLFGLGHAYQGRQGILATGVLGLFFGGMFVAAKSLVPGQVLHAAIDLVNGVLAGGLVRRLGAMSGGPGGAPGPVDPTPPPTAT</sequence>